<dbReference type="SMART" id="SM00343">
    <property type="entry name" value="ZnF_C2HC"/>
    <property type="match status" value="2"/>
</dbReference>
<protein>
    <recommendedName>
        <fullName evidence="9">CCHC-type domain-containing protein</fullName>
    </recommendedName>
</protein>
<evidence type="ECO:0008006" key="9">
    <source>
        <dbReference type="Google" id="ProtNLM"/>
    </source>
</evidence>
<dbReference type="InterPro" id="IPR019786">
    <property type="entry name" value="Zinc_finger_PHD-type_CS"/>
</dbReference>
<dbReference type="EMBL" id="CAKOFQ010007192">
    <property type="protein sequence ID" value="CAH1994182.1"/>
    <property type="molecule type" value="Genomic_DNA"/>
</dbReference>
<dbReference type="InterPro" id="IPR011011">
    <property type="entry name" value="Znf_FYVE_PHD"/>
</dbReference>
<gene>
    <name evidence="7" type="ORF">ACAOBT_LOCUS21958</name>
</gene>
<evidence type="ECO:0000256" key="3">
    <source>
        <dbReference type="ARBA" id="ARBA00022833"/>
    </source>
</evidence>
<comment type="caution">
    <text evidence="7">The sequence shown here is derived from an EMBL/GenBank/DDBJ whole genome shotgun (WGS) entry which is preliminary data.</text>
</comment>
<evidence type="ECO:0000259" key="6">
    <source>
        <dbReference type="PROSITE" id="PS50158"/>
    </source>
</evidence>
<keyword evidence="8" id="KW-1185">Reference proteome</keyword>
<sequence length="403" mass="45405">MADDVDVCAICADNFIVNSKVIKCKLCVKSFHPVCVGLKDLICKYLCEFDNLIWFCDNCKQVGNSSVTKSQLDVNSDSNSHMLILQKEIECLNREKDIQAKLISELESSLELHKFKSDTLQKELSEAKSAVAPVKNIASTNTYSQVLQKNVKNEKNVESSVLLVKSADRNNRDDVLQVLSKTIIPSRLNICISGTKKIKEGVAVYCKGDDDVAKLKNAVNGQLNGRLTANELKKYNPRLLVKNVNFSDDIKDDKMLIENIVGLNDMDDHADLKVITKIERTRQIVLEVSPDLRKKLLTRGYVWLGWRKCPIVDHLRITQCFRCCKFGHIAKQCKSSTSACIKCSRDHMANQCEVASDQVKCINCVSYGSKSKSHVQVNHAANDSHCPAYINYVRNLRNRINFD</sequence>
<dbReference type="GO" id="GO:0003676">
    <property type="term" value="F:nucleic acid binding"/>
    <property type="evidence" value="ECO:0007669"/>
    <property type="project" value="InterPro"/>
</dbReference>
<evidence type="ECO:0000313" key="8">
    <source>
        <dbReference type="Proteomes" id="UP001152888"/>
    </source>
</evidence>
<evidence type="ECO:0000313" key="7">
    <source>
        <dbReference type="EMBL" id="CAH1994182.1"/>
    </source>
</evidence>
<dbReference type="InterPro" id="IPR001965">
    <property type="entry name" value="Znf_PHD"/>
</dbReference>
<dbReference type="SUPFAM" id="SSF57756">
    <property type="entry name" value="Retrovirus zinc finger-like domains"/>
    <property type="match status" value="1"/>
</dbReference>
<dbReference type="SUPFAM" id="SSF57903">
    <property type="entry name" value="FYVE/PHD zinc finger"/>
    <property type="match status" value="1"/>
</dbReference>
<dbReference type="InterPro" id="IPR001878">
    <property type="entry name" value="Znf_CCHC"/>
</dbReference>
<dbReference type="PROSITE" id="PS01359">
    <property type="entry name" value="ZF_PHD_1"/>
    <property type="match status" value="1"/>
</dbReference>
<name>A0A9P0LIS2_ACAOB</name>
<keyword evidence="3" id="KW-0862">Zinc</keyword>
<accession>A0A9P0LIS2</accession>
<dbReference type="GO" id="GO:0008270">
    <property type="term" value="F:zinc ion binding"/>
    <property type="evidence" value="ECO:0007669"/>
    <property type="project" value="UniProtKB-KW"/>
</dbReference>
<evidence type="ECO:0000259" key="5">
    <source>
        <dbReference type="PROSITE" id="PS50016"/>
    </source>
</evidence>
<dbReference type="SMART" id="SM00249">
    <property type="entry name" value="PHD"/>
    <property type="match status" value="1"/>
</dbReference>
<dbReference type="PROSITE" id="PS50016">
    <property type="entry name" value="ZF_PHD_2"/>
    <property type="match status" value="1"/>
</dbReference>
<evidence type="ECO:0000256" key="4">
    <source>
        <dbReference type="PROSITE-ProRule" id="PRU00047"/>
    </source>
</evidence>
<keyword evidence="2 4" id="KW-0863">Zinc-finger</keyword>
<keyword evidence="1" id="KW-0479">Metal-binding</keyword>
<dbReference type="InterPro" id="IPR013083">
    <property type="entry name" value="Znf_RING/FYVE/PHD"/>
</dbReference>
<dbReference type="InterPro" id="IPR019787">
    <property type="entry name" value="Znf_PHD-finger"/>
</dbReference>
<dbReference type="AlphaFoldDB" id="A0A9P0LIS2"/>
<evidence type="ECO:0000256" key="2">
    <source>
        <dbReference type="ARBA" id="ARBA00022771"/>
    </source>
</evidence>
<feature type="domain" description="CCHC-type" evidence="6">
    <location>
        <begin position="320"/>
        <end position="335"/>
    </location>
</feature>
<evidence type="ECO:0000256" key="1">
    <source>
        <dbReference type="ARBA" id="ARBA00022723"/>
    </source>
</evidence>
<proteinExistence type="predicted"/>
<organism evidence="7 8">
    <name type="scientific">Acanthoscelides obtectus</name>
    <name type="common">Bean weevil</name>
    <name type="synonym">Bruchus obtectus</name>
    <dbReference type="NCBI Taxonomy" id="200917"/>
    <lineage>
        <taxon>Eukaryota</taxon>
        <taxon>Metazoa</taxon>
        <taxon>Ecdysozoa</taxon>
        <taxon>Arthropoda</taxon>
        <taxon>Hexapoda</taxon>
        <taxon>Insecta</taxon>
        <taxon>Pterygota</taxon>
        <taxon>Neoptera</taxon>
        <taxon>Endopterygota</taxon>
        <taxon>Coleoptera</taxon>
        <taxon>Polyphaga</taxon>
        <taxon>Cucujiformia</taxon>
        <taxon>Chrysomeloidea</taxon>
        <taxon>Chrysomelidae</taxon>
        <taxon>Bruchinae</taxon>
        <taxon>Bruchini</taxon>
        <taxon>Acanthoscelides</taxon>
    </lineage>
</organism>
<feature type="domain" description="PHD-type" evidence="5">
    <location>
        <begin position="5"/>
        <end position="62"/>
    </location>
</feature>
<dbReference type="InterPro" id="IPR036875">
    <property type="entry name" value="Znf_CCHC_sf"/>
</dbReference>
<reference evidence="7" key="1">
    <citation type="submission" date="2022-03" db="EMBL/GenBank/DDBJ databases">
        <authorList>
            <person name="Sayadi A."/>
        </authorList>
    </citation>
    <scope>NUCLEOTIDE SEQUENCE</scope>
</reference>
<dbReference type="PROSITE" id="PS50158">
    <property type="entry name" value="ZF_CCHC"/>
    <property type="match status" value="1"/>
</dbReference>
<dbReference type="Proteomes" id="UP001152888">
    <property type="component" value="Unassembled WGS sequence"/>
</dbReference>
<dbReference type="Gene3D" id="3.30.40.10">
    <property type="entry name" value="Zinc/RING finger domain, C3HC4 (zinc finger)"/>
    <property type="match status" value="1"/>
</dbReference>
<dbReference type="OrthoDB" id="6780573at2759"/>